<evidence type="ECO:0000256" key="2">
    <source>
        <dbReference type="ARBA" id="ARBA00004651"/>
    </source>
</evidence>
<reference evidence="15" key="1">
    <citation type="submission" date="2022-10" db="EMBL/GenBank/DDBJ databases">
        <title>Comparative genomic analysis of Cohnella hashimotonis sp. nov., isolated from the International Space Station.</title>
        <authorList>
            <person name="Simpson A."/>
            <person name="Venkateswaran K."/>
        </authorList>
    </citation>
    <scope>NUCLEOTIDE SEQUENCE</scope>
    <source>
        <strain evidence="15">DSM 28161</strain>
    </source>
</reference>
<evidence type="ECO:0000256" key="10">
    <source>
        <dbReference type="ARBA" id="ARBA00023012"/>
    </source>
</evidence>
<dbReference type="CDD" id="cd06225">
    <property type="entry name" value="HAMP"/>
    <property type="match status" value="1"/>
</dbReference>
<dbReference type="CDD" id="cd00082">
    <property type="entry name" value="HisKA"/>
    <property type="match status" value="1"/>
</dbReference>
<dbReference type="Pfam" id="PF00672">
    <property type="entry name" value="HAMP"/>
    <property type="match status" value="1"/>
</dbReference>
<evidence type="ECO:0000256" key="8">
    <source>
        <dbReference type="ARBA" id="ARBA00022777"/>
    </source>
</evidence>
<organism evidence="15 16">
    <name type="scientific">Cohnella rhizosphaerae</name>
    <dbReference type="NCBI Taxonomy" id="1457232"/>
    <lineage>
        <taxon>Bacteria</taxon>
        <taxon>Bacillati</taxon>
        <taxon>Bacillota</taxon>
        <taxon>Bacilli</taxon>
        <taxon>Bacillales</taxon>
        <taxon>Paenibacillaceae</taxon>
        <taxon>Cohnella</taxon>
    </lineage>
</organism>
<dbReference type="SUPFAM" id="SSF55874">
    <property type="entry name" value="ATPase domain of HSP90 chaperone/DNA topoisomerase II/histidine kinase"/>
    <property type="match status" value="1"/>
</dbReference>
<dbReference type="InterPro" id="IPR036097">
    <property type="entry name" value="HisK_dim/P_sf"/>
</dbReference>
<evidence type="ECO:0000256" key="11">
    <source>
        <dbReference type="ARBA" id="ARBA00023136"/>
    </source>
</evidence>
<name>A0A9X4KPD8_9BACL</name>
<dbReference type="SUPFAM" id="SSF158472">
    <property type="entry name" value="HAMP domain-like"/>
    <property type="match status" value="1"/>
</dbReference>
<comment type="subcellular location">
    <subcellularLocation>
        <location evidence="2">Cell membrane</location>
        <topology evidence="2">Multi-pass membrane protein</topology>
    </subcellularLocation>
</comment>
<dbReference type="Proteomes" id="UP001153404">
    <property type="component" value="Unassembled WGS sequence"/>
</dbReference>
<dbReference type="AlphaFoldDB" id="A0A9X4KPD8"/>
<keyword evidence="5" id="KW-0597">Phosphoprotein</keyword>
<dbReference type="PANTHER" id="PTHR44936">
    <property type="entry name" value="SENSOR PROTEIN CREC"/>
    <property type="match status" value="1"/>
</dbReference>
<dbReference type="SMART" id="SM00304">
    <property type="entry name" value="HAMP"/>
    <property type="match status" value="1"/>
</dbReference>
<keyword evidence="7" id="KW-0547">Nucleotide-binding</keyword>
<dbReference type="PANTHER" id="PTHR44936:SF10">
    <property type="entry name" value="SENSOR PROTEIN RSTB"/>
    <property type="match status" value="1"/>
</dbReference>
<dbReference type="GO" id="GO:0005886">
    <property type="term" value="C:plasma membrane"/>
    <property type="evidence" value="ECO:0007669"/>
    <property type="project" value="UniProtKB-SubCell"/>
</dbReference>
<dbReference type="CDD" id="cd00075">
    <property type="entry name" value="HATPase"/>
    <property type="match status" value="1"/>
</dbReference>
<evidence type="ECO:0000256" key="4">
    <source>
        <dbReference type="ARBA" id="ARBA00022475"/>
    </source>
</evidence>
<feature type="domain" description="HAMP" evidence="14">
    <location>
        <begin position="55"/>
        <end position="108"/>
    </location>
</feature>
<dbReference type="InterPro" id="IPR003660">
    <property type="entry name" value="HAMP_dom"/>
</dbReference>
<dbReference type="PRINTS" id="PR00344">
    <property type="entry name" value="BCTRLSENSOR"/>
</dbReference>
<dbReference type="PROSITE" id="PS50109">
    <property type="entry name" value="HIS_KIN"/>
    <property type="match status" value="1"/>
</dbReference>
<dbReference type="GO" id="GO:0000155">
    <property type="term" value="F:phosphorelay sensor kinase activity"/>
    <property type="evidence" value="ECO:0007669"/>
    <property type="project" value="InterPro"/>
</dbReference>
<keyword evidence="12" id="KW-0812">Transmembrane</keyword>
<evidence type="ECO:0000259" key="13">
    <source>
        <dbReference type="PROSITE" id="PS50109"/>
    </source>
</evidence>
<dbReference type="Gene3D" id="3.30.565.10">
    <property type="entry name" value="Histidine kinase-like ATPase, C-terminal domain"/>
    <property type="match status" value="1"/>
</dbReference>
<dbReference type="Gene3D" id="6.10.340.10">
    <property type="match status" value="1"/>
</dbReference>
<evidence type="ECO:0000313" key="15">
    <source>
        <dbReference type="EMBL" id="MDG0808365.1"/>
    </source>
</evidence>
<evidence type="ECO:0000256" key="7">
    <source>
        <dbReference type="ARBA" id="ARBA00022741"/>
    </source>
</evidence>
<keyword evidence="6" id="KW-0808">Transferase</keyword>
<dbReference type="InterPro" id="IPR005467">
    <property type="entry name" value="His_kinase_dom"/>
</dbReference>
<dbReference type="InterPro" id="IPR003661">
    <property type="entry name" value="HisK_dim/P_dom"/>
</dbReference>
<sequence>MLRLPLGEKNGAAGTLVLSYSYAVLARVEQNYRLMTALLLASGLLGWTMIFLLSRHLRKPVYRLRDALRQMEAGDYRIDVPADIKEKELHELLASFRSMAARLGRLEALRTELLAGVTHELKTPVASIRGLVSAVRDEIVTGEEAAEFLDISLAQTRKLEIMVADLLEFNAFASGSVAVRFEPIDLGKLLAEVVYQWGLPEWNAGLDLTTALPDEPALIDGDAGRIQQIVVNLLNNAGQAMGGRGSIKVSLAAHAGRMFEVIVEDGGPGIPQEEQEHIFERYYRGAGKKLSVGGLGLGLTYSRMLAVAMDGGLALLRSSPNGTAFQLLLPERP</sequence>
<evidence type="ECO:0000256" key="6">
    <source>
        <dbReference type="ARBA" id="ARBA00022679"/>
    </source>
</evidence>
<comment type="catalytic activity">
    <reaction evidence="1">
        <text>ATP + protein L-histidine = ADP + protein N-phospho-L-histidine.</text>
        <dbReference type="EC" id="2.7.13.3"/>
    </reaction>
</comment>
<dbReference type="Pfam" id="PF02518">
    <property type="entry name" value="HATPase_c"/>
    <property type="match status" value="1"/>
</dbReference>
<dbReference type="SUPFAM" id="SSF47384">
    <property type="entry name" value="Homodimeric domain of signal transducing histidine kinase"/>
    <property type="match status" value="1"/>
</dbReference>
<keyword evidence="12" id="KW-1133">Transmembrane helix</keyword>
<evidence type="ECO:0000256" key="1">
    <source>
        <dbReference type="ARBA" id="ARBA00000085"/>
    </source>
</evidence>
<feature type="transmembrane region" description="Helical" evidence="12">
    <location>
        <begin position="34"/>
        <end position="53"/>
    </location>
</feature>
<keyword evidence="8 15" id="KW-0418">Kinase</keyword>
<feature type="domain" description="Histidine kinase" evidence="13">
    <location>
        <begin position="116"/>
        <end position="333"/>
    </location>
</feature>
<dbReference type="EC" id="2.7.13.3" evidence="3"/>
<evidence type="ECO:0000259" key="14">
    <source>
        <dbReference type="PROSITE" id="PS50885"/>
    </source>
</evidence>
<dbReference type="InterPro" id="IPR050980">
    <property type="entry name" value="2C_sensor_his_kinase"/>
</dbReference>
<dbReference type="Pfam" id="PF00512">
    <property type="entry name" value="HisKA"/>
    <property type="match status" value="1"/>
</dbReference>
<dbReference type="PROSITE" id="PS50885">
    <property type="entry name" value="HAMP"/>
    <property type="match status" value="1"/>
</dbReference>
<accession>A0A9X4KPD8</accession>
<keyword evidence="9" id="KW-0067">ATP-binding</keyword>
<evidence type="ECO:0000256" key="12">
    <source>
        <dbReference type="SAM" id="Phobius"/>
    </source>
</evidence>
<keyword evidence="16" id="KW-1185">Reference proteome</keyword>
<evidence type="ECO:0000313" key="16">
    <source>
        <dbReference type="Proteomes" id="UP001153404"/>
    </source>
</evidence>
<dbReference type="RefSeq" id="WP_277528793.1">
    <property type="nucleotide sequence ID" value="NZ_JAPDIA010000001.1"/>
</dbReference>
<gene>
    <name evidence="15" type="ORF">OMP40_02260</name>
</gene>
<keyword evidence="11 12" id="KW-0472">Membrane</keyword>
<dbReference type="InterPro" id="IPR003594">
    <property type="entry name" value="HATPase_dom"/>
</dbReference>
<dbReference type="InterPro" id="IPR004358">
    <property type="entry name" value="Sig_transdc_His_kin-like_C"/>
</dbReference>
<keyword evidence="4" id="KW-1003">Cell membrane</keyword>
<dbReference type="SMART" id="SM00387">
    <property type="entry name" value="HATPase_c"/>
    <property type="match status" value="1"/>
</dbReference>
<dbReference type="EMBL" id="JAPDIA010000001">
    <property type="protein sequence ID" value="MDG0808365.1"/>
    <property type="molecule type" value="Genomic_DNA"/>
</dbReference>
<evidence type="ECO:0000256" key="5">
    <source>
        <dbReference type="ARBA" id="ARBA00022553"/>
    </source>
</evidence>
<proteinExistence type="predicted"/>
<dbReference type="SMART" id="SM00388">
    <property type="entry name" value="HisKA"/>
    <property type="match status" value="1"/>
</dbReference>
<keyword evidence="10" id="KW-0902">Two-component regulatory system</keyword>
<evidence type="ECO:0000256" key="3">
    <source>
        <dbReference type="ARBA" id="ARBA00012438"/>
    </source>
</evidence>
<evidence type="ECO:0000256" key="9">
    <source>
        <dbReference type="ARBA" id="ARBA00022840"/>
    </source>
</evidence>
<dbReference type="Gene3D" id="1.10.287.130">
    <property type="match status" value="1"/>
</dbReference>
<dbReference type="GO" id="GO:0005524">
    <property type="term" value="F:ATP binding"/>
    <property type="evidence" value="ECO:0007669"/>
    <property type="project" value="UniProtKB-KW"/>
</dbReference>
<dbReference type="InterPro" id="IPR036890">
    <property type="entry name" value="HATPase_C_sf"/>
</dbReference>
<comment type="caution">
    <text evidence="15">The sequence shown here is derived from an EMBL/GenBank/DDBJ whole genome shotgun (WGS) entry which is preliminary data.</text>
</comment>
<protein>
    <recommendedName>
        <fullName evidence="3">histidine kinase</fullName>
        <ecNumber evidence="3">2.7.13.3</ecNumber>
    </recommendedName>
</protein>